<dbReference type="InterPro" id="IPR045066">
    <property type="entry name" value="Beta_CA_cladeB"/>
</dbReference>
<gene>
    <name evidence="9" type="ORF">H2LOC_015200</name>
</gene>
<dbReference type="InterPro" id="IPR015892">
    <property type="entry name" value="Carbonic_anhydrase_CS"/>
</dbReference>
<evidence type="ECO:0000256" key="4">
    <source>
        <dbReference type="ARBA" id="ARBA00022833"/>
    </source>
</evidence>
<comment type="similarity">
    <text evidence="1 8">Belongs to the beta-class carbonic anhydrase family.</text>
</comment>
<keyword evidence="5 8" id="KW-0456">Lyase</keyword>
<dbReference type="PANTHER" id="PTHR11002">
    <property type="entry name" value="CARBONIC ANHYDRASE"/>
    <property type="match status" value="1"/>
</dbReference>
<dbReference type="CDD" id="cd00884">
    <property type="entry name" value="beta_CA_cladeB"/>
    <property type="match status" value="1"/>
</dbReference>
<dbReference type="PROSITE" id="PS00705">
    <property type="entry name" value="PROK_CO2_ANHYDRASE_2"/>
    <property type="match status" value="1"/>
</dbReference>
<dbReference type="Gene3D" id="3.40.1050.10">
    <property type="entry name" value="Carbonic anhydrase"/>
    <property type="match status" value="1"/>
</dbReference>
<evidence type="ECO:0000256" key="2">
    <source>
        <dbReference type="ARBA" id="ARBA00012925"/>
    </source>
</evidence>
<dbReference type="EC" id="4.2.1.1" evidence="2 8"/>
<dbReference type="InterPro" id="IPR036874">
    <property type="entry name" value="Carbonic_anhydrase_sf"/>
</dbReference>
<dbReference type="OrthoDB" id="9797527at2"/>
<evidence type="ECO:0000256" key="3">
    <source>
        <dbReference type="ARBA" id="ARBA00022723"/>
    </source>
</evidence>
<reference evidence="9 10" key="1">
    <citation type="submission" date="2019-11" db="EMBL/GenBank/DDBJ databases">
        <title>The genome sequence of Methylocystis heyeri.</title>
        <authorList>
            <person name="Oshkin I.Y."/>
            <person name="Miroshnikov K."/>
            <person name="Dedysh S.N."/>
        </authorList>
    </citation>
    <scope>NUCLEOTIDE SEQUENCE [LARGE SCALE GENOMIC DNA]</scope>
    <source>
        <strain evidence="9 10">H2</strain>
    </source>
</reference>
<dbReference type="RefSeq" id="WP_136497817.1">
    <property type="nucleotide sequence ID" value="NZ_CP046052.1"/>
</dbReference>
<feature type="binding site" evidence="7">
    <location>
        <position position="117"/>
    </location>
    <ligand>
        <name>Zn(2+)</name>
        <dbReference type="ChEBI" id="CHEBI:29105"/>
    </ligand>
</feature>
<dbReference type="GO" id="GO:0008270">
    <property type="term" value="F:zinc ion binding"/>
    <property type="evidence" value="ECO:0007669"/>
    <property type="project" value="UniProtKB-UniRule"/>
</dbReference>
<dbReference type="SUPFAM" id="SSF53056">
    <property type="entry name" value="beta-carbonic anhydrase, cab"/>
    <property type="match status" value="1"/>
</dbReference>
<feature type="binding site" evidence="7">
    <location>
        <position position="120"/>
    </location>
    <ligand>
        <name>Zn(2+)</name>
        <dbReference type="ChEBI" id="CHEBI:29105"/>
    </ligand>
</feature>
<protein>
    <recommendedName>
        <fullName evidence="2 8">Carbonic anhydrase</fullName>
        <ecNumber evidence="2 8">4.2.1.1</ecNumber>
    </recommendedName>
    <alternativeName>
        <fullName evidence="8">Carbonate dehydratase</fullName>
    </alternativeName>
</protein>
<evidence type="ECO:0000256" key="1">
    <source>
        <dbReference type="ARBA" id="ARBA00006217"/>
    </source>
</evidence>
<evidence type="ECO:0000313" key="10">
    <source>
        <dbReference type="Proteomes" id="UP000309061"/>
    </source>
</evidence>
<organism evidence="9 10">
    <name type="scientific">Methylocystis heyeri</name>
    <dbReference type="NCBI Taxonomy" id="391905"/>
    <lineage>
        <taxon>Bacteria</taxon>
        <taxon>Pseudomonadati</taxon>
        <taxon>Pseudomonadota</taxon>
        <taxon>Alphaproteobacteria</taxon>
        <taxon>Hyphomicrobiales</taxon>
        <taxon>Methylocystaceae</taxon>
        <taxon>Methylocystis</taxon>
    </lineage>
</organism>
<dbReference type="GO" id="GO:0004089">
    <property type="term" value="F:carbonate dehydratase activity"/>
    <property type="evidence" value="ECO:0007669"/>
    <property type="project" value="UniProtKB-UniRule"/>
</dbReference>
<dbReference type="KEGG" id="mhey:H2LOC_015200"/>
<keyword evidence="3 7" id="KW-0479">Metal-binding</keyword>
<dbReference type="PANTHER" id="PTHR11002:SF76">
    <property type="entry name" value="CARBONIC ANHYDRASE"/>
    <property type="match status" value="1"/>
</dbReference>
<evidence type="ECO:0000256" key="8">
    <source>
        <dbReference type="RuleBase" id="RU003956"/>
    </source>
</evidence>
<sequence>MQTHDKNAGGSRAAPLPSHLVAGYETFLSGRFPGEHERFRDLAEKGQRPATMVIGCCDSRVSPEVIFDAGPGELFVLRNVANLIPPFEPDDHYHGASAALEYAVMSLKVQHIVVLGHAQCGGVAAFAESLANPGGPPLSEGDFIGRWIKLLAPAAERAGQPPAAPGRAYLERLECEAIKQGLRNLRSFPWIRAVEESGRLQLHGAYFGVMDGRLLALDETSGAFEPVASAAHAAAIGSARF</sequence>
<evidence type="ECO:0000256" key="7">
    <source>
        <dbReference type="PIRSR" id="PIRSR601765-1"/>
    </source>
</evidence>
<keyword evidence="10" id="KW-1185">Reference proteome</keyword>
<dbReference type="SMART" id="SM00947">
    <property type="entry name" value="Pro_CA"/>
    <property type="match status" value="1"/>
</dbReference>
<comment type="function">
    <text evidence="8">Reversible hydration of carbon dioxide.</text>
</comment>
<feature type="binding site" evidence="7">
    <location>
        <position position="56"/>
    </location>
    <ligand>
        <name>Zn(2+)</name>
        <dbReference type="ChEBI" id="CHEBI:29105"/>
    </ligand>
</feature>
<dbReference type="EMBL" id="CP046052">
    <property type="protein sequence ID" value="QGM46931.1"/>
    <property type="molecule type" value="Genomic_DNA"/>
</dbReference>
<dbReference type="Proteomes" id="UP000309061">
    <property type="component" value="Chromosome"/>
</dbReference>
<accession>A0A6B8KIQ3</accession>
<comment type="cofactor">
    <cofactor evidence="7">
        <name>Zn(2+)</name>
        <dbReference type="ChEBI" id="CHEBI:29105"/>
    </cofactor>
    <text evidence="7">Binds 1 zinc ion per subunit.</text>
</comment>
<evidence type="ECO:0000313" key="9">
    <source>
        <dbReference type="EMBL" id="QGM46931.1"/>
    </source>
</evidence>
<comment type="catalytic activity">
    <reaction evidence="6 8">
        <text>hydrogencarbonate + H(+) = CO2 + H2O</text>
        <dbReference type="Rhea" id="RHEA:10748"/>
        <dbReference type="ChEBI" id="CHEBI:15377"/>
        <dbReference type="ChEBI" id="CHEBI:15378"/>
        <dbReference type="ChEBI" id="CHEBI:16526"/>
        <dbReference type="ChEBI" id="CHEBI:17544"/>
        <dbReference type="EC" id="4.2.1.1"/>
    </reaction>
</comment>
<evidence type="ECO:0000256" key="5">
    <source>
        <dbReference type="ARBA" id="ARBA00023239"/>
    </source>
</evidence>
<dbReference type="InterPro" id="IPR001765">
    <property type="entry name" value="Carbonic_anhydrase"/>
</dbReference>
<name>A0A6B8KIQ3_9HYPH</name>
<dbReference type="GO" id="GO:0015976">
    <property type="term" value="P:carbon utilization"/>
    <property type="evidence" value="ECO:0007669"/>
    <property type="project" value="InterPro"/>
</dbReference>
<proteinExistence type="inferred from homology"/>
<keyword evidence="4 7" id="KW-0862">Zinc</keyword>
<feature type="binding site" evidence="7">
    <location>
        <position position="58"/>
    </location>
    <ligand>
        <name>Zn(2+)</name>
        <dbReference type="ChEBI" id="CHEBI:29105"/>
    </ligand>
</feature>
<dbReference type="AlphaFoldDB" id="A0A6B8KIQ3"/>
<evidence type="ECO:0000256" key="6">
    <source>
        <dbReference type="ARBA" id="ARBA00048348"/>
    </source>
</evidence>
<dbReference type="Pfam" id="PF00484">
    <property type="entry name" value="Pro_CA"/>
    <property type="match status" value="1"/>
</dbReference>